<feature type="transmembrane region" description="Helical" evidence="13">
    <location>
        <begin position="105"/>
        <end position="124"/>
    </location>
</feature>
<evidence type="ECO:0000256" key="11">
    <source>
        <dbReference type="ARBA" id="ARBA00023049"/>
    </source>
</evidence>
<evidence type="ECO:0000256" key="13">
    <source>
        <dbReference type="SAM" id="Phobius"/>
    </source>
</evidence>
<evidence type="ECO:0000259" key="14">
    <source>
        <dbReference type="Pfam" id="PF02163"/>
    </source>
</evidence>
<protein>
    <submittedName>
        <fullName evidence="15">Membrane metalloprotease</fullName>
    </submittedName>
</protein>
<dbReference type="CDD" id="cd06158">
    <property type="entry name" value="S2P-M50_like_1"/>
    <property type="match status" value="1"/>
</dbReference>
<dbReference type="InterPro" id="IPR008915">
    <property type="entry name" value="Peptidase_M50"/>
</dbReference>
<dbReference type="Proteomes" id="UP000262583">
    <property type="component" value="Chromosome"/>
</dbReference>
<dbReference type="PANTHER" id="PTHR35864:SF1">
    <property type="entry name" value="ZINC METALLOPROTEASE YWHC-RELATED"/>
    <property type="match status" value="1"/>
</dbReference>
<feature type="domain" description="Peptidase M50" evidence="14">
    <location>
        <begin position="17"/>
        <end position="98"/>
    </location>
</feature>
<evidence type="ECO:0000256" key="1">
    <source>
        <dbReference type="ARBA" id="ARBA00001947"/>
    </source>
</evidence>
<dbReference type="InterPro" id="IPR052348">
    <property type="entry name" value="Metallopeptidase_M50B"/>
</dbReference>
<accession>A0A2Z4Y4D4</accession>
<proteinExistence type="inferred from homology"/>
<dbReference type="GO" id="GO:0046872">
    <property type="term" value="F:metal ion binding"/>
    <property type="evidence" value="ECO:0007669"/>
    <property type="project" value="UniProtKB-KW"/>
</dbReference>
<feature type="transmembrane region" description="Helical" evidence="13">
    <location>
        <begin position="20"/>
        <end position="47"/>
    </location>
</feature>
<sequence>MIGWAKPVPVNELHFRRPIWTVWVALSGPLSNFFLAILFAGVLKLAVHANLLSSLPESFLSILVTLVQTFIVLNVVLGMFNLLPIPPLDGSHIVYHFLIRGNERLWGLWMFLHQYGFLILWVAILVPPVRALLASAYMVPIQFLLSWVQM</sequence>
<keyword evidence="4" id="KW-1003">Cell membrane</keyword>
<gene>
    <name evidence="15" type="ORF">BRCON_0596</name>
</gene>
<evidence type="ECO:0000256" key="5">
    <source>
        <dbReference type="ARBA" id="ARBA00022670"/>
    </source>
</evidence>
<feature type="transmembrane region" description="Helical" evidence="13">
    <location>
        <begin position="59"/>
        <end position="85"/>
    </location>
</feature>
<keyword evidence="7" id="KW-0479">Metal-binding</keyword>
<keyword evidence="10 13" id="KW-1133">Transmembrane helix</keyword>
<feature type="transmembrane region" description="Helical" evidence="13">
    <location>
        <begin position="131"/>
        <end position="148"/>
    </location>
</feature>
<dbReference type="GO" id="GO:0006508">
    <property type="term" value="P:proteolysis"/>
    <property type="evidence" value="ECO:0007669"/>
    <property type="project" value="UniProtKB-KW"/>
</dbReference>
<evidence type="ECO:0000256" key="2">
    <source>
        <dbReference type="ARBA" id="ARBA00004651"/>
    </source>
</evidence>
<evidence type="ECO:0000256" key="7">
    <source>
        <dbReference type="ARBA" id="ARBA00022723"/>
    </source>
</evidence>
<dbReference type="GO" id="GO:0005886">
    <property type="term" value="C:plasma membrane"/>
    <property type="evidence" value="ECO:0007669"/>
    <property type="project" value="UniProtKB-SubCell"/>
</dbReference>
<evidence type="ECO:0000256" key="3">
    <source>
        <dbReference type="ARBA" id="ARBA00007931"/>
    </source>
</evidence>
<organism evidence="15 16">
    <name type="scientific">Sumerlaea chitinivorans</name>
    <dbReference type="NCBI Taxonomy" id="2250252"/>
    <lineage>
        <taxon>Bacteria</taxon>
        <taxon>Candidatus Sumerlaeota</taxon>
        <taxon>Candidatus Sumerlaeia</taxon>
        <taxon>Candidatus Sumerlaeales</taxon>
        <taxon>Candidatus Sumerlaeaceae</taxon>
        <taxon>Candidatus Sumerlaea</taxon>
    </lineage>
</organism>
<name>A0A2Z4Y4D4_SUMC1</name>
<keyword evidence="5 15" id="KW-0645">Protease</keyword>
<keyword evidence="11 15" id="KW-0482">Metalloprotease</keyword>
<dbReference type="EMBL" id="CP030759">
    <property type="protein sequence ID" value="AXA35373.1"/>
    <property type="molecule type" value="Genomic_DNA"/>
</dbReference>
<keyword evidence="9" id="KW-0862">Zinc</keyword>
<dbReference type="PANTHER" id="PTHR35864">
    <property type="entry name" value="ZINC METALLOPROTEASE MJ0611-RELATED"/>
    <property type="match status" value="1"/>
</dbReference>
<keyword evidence="6 13" id="KW-0812">Transmembrane</keyword>
<dbReference type="InterPro" id="IPR044537">
    <property type="entry name" value="Rip2-like"/>
</dbReference>
<keyword evidence="12 13" id="KW-0472">Membrane</keyword>
<evidence type="ECO:0000256" key="12">
    <source>
        <dbReference type="ARBA" id="ARBA00023136"/>
    </source>
</evidence>
<evidence type="ECO:0000256" key="9">
    <source>
        <dbReference type="ARBA" id="ARBA00022833"/>
    </source>
</evidence>
<dbReference type="Pfam" id="PF02163">
    <property type="entry name" value="Peptidase_M50"/>
    <property type="match status" value="1"/>
</dbReference>
<evidence type="ECO:0000256" key="6">
    <source>
        <dbReference type="ARBA" id="ARBA00022692"/>
    </source>
</evidence>
<reference evidence="15 16" key="1">
    <citation type="submission" date="2018-05" db="EMBL/GenBank/DDBJ databases">
        <title>A metagenomic window into the 2 km-deep terrestrial subsurface aquifer revealed taxonomically and functionally diverse microbial community comprising novel uncultured bacterial lineages.</title>
        <authorList>
            <person name="Kadnikov V.V."/>
            <person name="Mardanov A.V."/>
            <person name="Beletsky A.V."/>
            <person name="Banks D."/>
            <person name="Pimenov N.V."/>
            <person name="Frank Y.A."/>
            <person name="Karnachuk O.V."/>
            <person name="Ravin N.V."/>
        </authorList>
    </citation>
    <scope>NUCLEOTIDE SEQUENCE [LARGE SCALE GENOMIC DNA]</scope>
    <source>
        <strain evidence="15">BY</strain>
    </source>
</reference>
<dbReference type="KEGG" id="schv:BRCON_0596"/>
<comment type="similarity">
    <text evidence="3">Belongs to the peptidase M50B family.</text>
</comment>
<keyword evidence="8" id="KW-0378">Hydrolase</keyword>
<comment type="subcellular location">
    <subcellularLocation>
        <location evidence="2">Cell membrane</location>
        <topology evidence="2">Multi-pass membrane protein</topology>
    </subcellularLocation>
</comment>
<evidence type="ECO:0000256" key="4">
    <source>
        <dbReference type="ARBA" id="ARBA00022475"/>
    </source>
</evidence>
<comment type="cofactor">
    <cofactor evidence="1">
        <name>Zn(2+)</name>
        <dbReference type="ChEBI" id="CHEBI:29105"/>
    </cofactor>
</comment>
<evidence type="ECO:0000313" key="16">
    <source>
        <dbReference type="Proteomes" id="UP000262583"/>
    </source>
</evidence>
<evidence type="ECO:0000256" key="10">
    <source>
        <dbReference type="ARBA" id="ARBA00022989"/>
    </source>
</evidence>
<evidence type="ECO:0000313" key="15">
    <source>
        <dbReference type="EMBL" id="AXA35373.1"/>
    </source>
</evidence>
<evidence type="ECO:0000256" key="8">
    <source>
        <dbReference type="ARBA" id="ARBA00022801"/>
    </source>
</evidence>
<dbReference type="AlphaFoldDB" id="A0A2Z4Y4D4"/>
<dbReference type="GO" id="GO:0008237">
    <property type="term" value="F:metallopeptidase activity"/>
    <property type="evidence" value="ECO:0007669"/>
    <property type="project" value="UniProtKB-KW"/>
</dbReference>